<accession>A0A8I0L0J1</accession>
<proteinExistence type="predicted"/>
<reference evidence="2" key="1">
    <citation type="submission" date="2020-01" db="EMBL/GenBank/DDBJ databases">
        <authorList>
            <person name="Richard D."/>
        </authorList>
    </citation>
    <scope>NUCLEOTIDE SEQUENCE</scope>
    <source>
        <strain evidence="2">JP541</strain>
    </source>
</reference>
<evidence type="ECO:0000313" key="2">
    <source>
        <dbReference type="EMBL" id="MBD4334825.1"/>
    </source>
</evidence>
<comment type="caution">
    <text evidence="2">The sequence shown here is derived from an EMBL/GenBank/DDBJ whole genome shotgun (WGS) entry which is preliminary data.</text>
</comment>
<dbReference type="EMBL" id="JAABFR010000093">
    <property type="protein sequence ID" value="MBD4334825.1"/>
    <property type="molecule type" value="Genomic_DNA"/>
</dbReference>
<feature type="domain" description="Gp28/Gp37-like" evidence="1">
    <location>
        <begin position="3"/>
        <end position="83"/>
    </location>
</feature>
<organism evidence="2 3">
    <name type="scientific">Xanthomonas citri pv. citri</name>
    <dbReference type="NCBI Taxonomy" id="611301"/>
    <lineage>
        <taxon>Bacteria</taxon>
        <taxon>Pseudomonadati</taxon>
        <taxon>Pseudomonadota</taxon>
        <taxon>Gammaproteobacteria</taxon>
        <taxon>Lysobacterales</taxon>
        <taxon>Lysobacteraceae</taxon>
        <taxon>Xanthomonas</taxon>
    </lineage>
</organism>
<dbReference type="InterPro" id="IPR029432">
    <property type="entry name" value="Gp28/Gp37-like_dom"/>
</dbReference>
<dbReference type="AlphaFoldDB" id="A0A8I0L0J1"/>
<gene>
    <name evidence="2" type="ORF">GUH15_01775</name>
</gene>
<sequence>TGDNLSEYIVSVLTAYGIGWRAYVNNNGNIEIEFYKGVNRSVGQTDNAHVIFSPDNENILNSTYSVDYSNYKNVALVAGEGEGT</sequence>
<evidence type="ECO:0000259" key="1">
    <source>
        <dbReference type="Pfam" id="PF14594"/>
    </source>
</evidence>
<feature type="non-terminal residue" evidence="2">
    <location>
        <position position="1"/>
    </location>
</feature>
<dbReference type="Pfam" id="PF14594">
    <property type="entry name" value="Sipho_Gp37"/>
    <property type="match status" value="1"/>
</dbReference>
<feature type="non-terminal residue" evidence="2">
    <location>
        <position position="84"/>
    </location>
</feature>
<name>A0A8I0L0J1_XANCI</name>
<evidence type="ECO:0000313" key="3">
    <source>
        <dbReference type="Proteomes" id="UP000653002"/>
    </source>
</evidence>
<dbReference type="Proteomes" id="UP000653002">
    <property type="component" value="Unassembled WGS sequence"/>
</dbReference>
<protein>
    <recommendedName>
        <fullName evidence="1">Gp28/Gp37-like domain-containing protein</fullName>
    </recommendedName>
</protein>